<dbReference type="GO" id="GO:0005524">
    <property type="term" value="F:ATP binding"/>
    <property type="evidence" value="ECO:0007669"/>
    <property type="project" value="UniProtKB-KW"/>
</dbReference>
<dbReference type="PANTHER" id="PTHR40086">
    <property type="entry name" value="PHOSPHOTRANSFERASE YTMP-RELATED"/>
    <property type="match status" value="1"/>
</dbReference>
<comment type="similarity">
    <text evidence="5">Belongs to the thiamine kinase family.</text>
</comment>
<dbReference type="Pfam" id="PF01636">
    <property type="entry name" value="APH"/>
    <property type="match status" value="1"/>
</dbReference>
<accession>A0A502GLX0</accession>
<dbReference type="InterPro" id="IPR002575">
    <property type="entry name" value="Aminoglycoside_PTrfase"/>
</dbReference>
<dbReference type="EMBL" id="RCZD01000004">
    <property type="protein sequence ID" value="TPG62831.1"/>
    <property type="molecule type" value="Genomic_DNA"/>
</dbReference>
<comment type="catalytic activity">
    <reaction evidence="5">
        <text>thiamine + ATP = thiamine phosphate + ADP + H(+)</text>
        <dbReference type="Rhea" id="RHEA:12012"/>
        <dbReference type="ChEBI" id="CHEBI:15378"/>
        <dbReference type="ChEBI" id="CHEBI:18385"/>
        <dbReference type="ChEBI" id="CHEBI:30616"/>
        <dbReference type="ChEBI" id="CHEBI:37575"/>
        <dbReference type="ChEBI" id="CHEBI:456216"/>
        <dbReference type="EC" id="2.7.1.89"/>
    </reaction>
</comment>
<organism evidence="7 8">
    <name type="scientific">Ewingella americana</name>
    <dbReference type="NCBI Taxonomy" id="41202"/>
    <lineage>
        <taxon>Bacteria</taxon>
        <taxon>Pseudomonadati</taxon>
        <taxon>Pseudomonadota</taxon>
        <taxon>Gammaproteobacteria</taxon>
        <taxon>Enterobacterales</taxon>
        <taxon>Yersiniaceae</taxon>
        <taxon>Ewingella</taxon>
    </lineage>
</organism>
<gene>
    <name evidence="5" type="primary">thiK</name>
    <name evidence="7" type="ORF">EAH77_09825</name>
</gene>
<feature type="domain" description="Aminoglycoside phosphotransferase" evidence="6">
    <location>
        <begin position="28"/>
        <end position="235"/>
    </location>
</feature>
<name>A0A502GLX0_9GAMM</name>
<keyword evidence="3 5" id="KW-0418">Kinase</keyword>
<comment type="caution">
    <text evidence="7">The sequence shown here is derived from an EMBL/GenBank/DDBJ whole genome shotgun (WGS) entry which is preliminary data.</text>
</comment>
<dbReference type="InterPro" id="IPR011009">
    <property type="entry name" value="Kinase-like_dom_sf"/>
</dbReference>
<keyword evidence="4 5" id="KW-0067">ATP-binding</keyword>
<dbReference type="InterPro" id="IPR052077">
    <property type="entry name" value="CcrZ_PhaseVar_Mediator"/>
</dbReference>
<reference evidence="7 8" key="1">
    <citation type="journal article" date="2019" name="Environ. Microbiol.">
        <title>Species interactions and distinct microbial communities in high Arctic permafrost affected cryosols are associated with the CH4 and CO2 gas fluxes.</title>
        <authorList>
            <person name="Altshuler I."/>
            <person name="Hamel J."/>
            <person name="Turney S."/>
            <person name="Magnuson E."/>
            <person name="Levesque R."/>
            <person name="Greer C."/>
            <person name="Whyte L.G."/>
        </authorList>
    </citation>
    <scope>NUCLEOTIDE SEQUENCE [LARGE SCALE GENOMIC DNA]</scope>
    <source>
        <strain evidence="7 8">E4</strain>
    </source>
</reference>
<evidence type="ECO:0000256" key="1">
    <source>
        <dbReference type="ARBA" id="ARBA00022679"/>
    </source>
</evidence>
<keyword evidence="2 5" id="KW-0547">Nucleotide-binding</keyword>
<dbReference type="GO" id="GO:0019165">
    <property type="term" value="F:thiamine kinase activity"/>
    <property type="evidence" value="ECO:0007669"/>
    <property type="project" value="UniProtKB-UniRule"/>
</dbReference>
<evidence type="ECO:0000259" key="6">
    <source>
        <dbReference type="Pfam" id="PF01636"/>
    </source>
</evidence>
<dbReference type="HAMAP" id="MF_01604">
    <property type="entry name" value="Thiamine_kinase"/>
    <property type="match status" value="1"/>
</dbReference>
<comment type="function">
    <text evidence="5">Catalyzes the phosphorylation of thiamine to thiamine phosphate.</text>
</comment>
<evidence type="ECO:0000256" key="3">
    <source>
        <dbReference type="ARBA" id="ARBA00022777"/>
    </source>
</evidence>
<protein>
    <recommendedName>
        <fullName evidence="5">Thiamine kinase</fullName>
        <ecNumber evidence="5">2.7.1.89</ecNumber>
    </recommendedName>
</protein>
<dbReference type="Proteomes" id="UP000317663">
    <property type="component" value="Unassembled WGS sequence"/>
</dbReference>
<dbReference type="CDD" id="cd05151">
    <property type="entry name" value="ChoK-like"/>
    <property type="match status" value="1"/>
</dbReference>
<dbReference type="InterPro" id="IPR014093">
    <property type="entry name" value="Thiamine_kinase"/>
</dbReference>
<dbReference type="OrthoDB" id="179763at2"/>
<keyword evidence="8" id="KW-1185">Reference proteome</keyword>
<dbReference type="UniPathway" id="UPA00060">
    <property type="reaction ID" value="UER00596"/>
</dbReference>
<evidence type="ECO:0000256" key="2">
    <source>
        <dbReference type="ARBA" id="ARBA00022741"/>
    </source>
</evidence>
<dbReference type="SUPFAM" id="SSF56112">
    <property type="entry name" value="Protein kinase-like (PK-like)"/>
    <property type="match status" value="1"/>
</dbReference>
<evidence type="ECO:0000313" key="8">
    <source>
        <dbReference type="Proteomes" id="UP000317663"/>
    </source>
</evidence>
<dbReference type="AlphaFoldDB" id="A0A502GLX0"/>
<keyword evidence="1 5" id="KW-0808">Transferase</keyword>
<dbReference type="Gene3D" id="3.30.200.20">
    <property type="entry name" value="Phosphorylase Kinase, domain 1"/>
    <property type="match status" value="1"/>
</dbReference>
<dbReference type="Gene3D" id="3.90.1200.10">
    <property type="match status" value="1"/>
</dbReference>
<dbReference type="GO" id="GO:0006772">
    <property type="term" value="P:thiamine metabolic process"/>
    <property type="evidence" value="ECO:0007669"/>
    <property type="project" value="InterPro"/>
</dbReference>
<comment type="pathway">
    <text evidence="5">Cofactor biosynthesis; thiamine diphosphate biosynthesis; thiamine phosphate from thiamine: step 1/1.</text>
</comment>
<dbReference type="EC" id="2.7.1.89" evidence="5"/>
<sequence length="289" mass="33224">MKAVLEQFLAQKLPAAYSAGCLLSPVAGLTGESWKIETPTQSWLARIQSAEKARLGVQRRREKAVLQHLAGLGIAPEITLFSPQWLVVEWLEGNTCDATSATDMVFQLRLSQLLARLHRLAPCGHRLLLRQQLARYWQQIDRRRLTPKWLRLQQHMMRAQMPTPLKLAVLHMDVHPGNLVCDGQTLRLIDWEYAADGDIALELAALFRSNDWTAEQQRSFLSTYAVAGGYRDTARLVRQIRRWTMWVDYLMLMWYEVRWHQTGDNAYSDGAQPLRERLFASGRTGDKTK</sequence>
<evidence type="ECO:0000256" key="4">
    <source>
        <dbReference type="ARBA" id="ARBA00022840"/>
    </source>
</evidence>
<evidence type="ECO:0000313" key="7">
    <source>
        <dbReference type="EMBL" id="TPG62831.1"/>
    </source>
</evidence>
<evidence type="ECO:0000256" key="5">
    <source>
        <dbReference type="HAMAP-Rule" id="MF_01604"/>
    </source>
</evidence>
<proteinExistence type="inferred from homology"/>
<dbReference type="GO" id="GO:0009229">
    <property type="term" value="P:thiamine diphosphate biosynthetic process"/>
    <property type="evidence" value="ECO:0007669"/>
    <property type="project" value="UniProtKB-UniRule"/>
</dbReference>
<dbReference type="PANTHER" id="PTHR40086:SF1">
    <property type="entry name" value="CELL CYCLE REGULATOR CCRZ"/>
    <property type="match status" value="1"/>
</dbReference>